<proteinExistence type="predicted"/>
<dbReference type="AlphaFoldDB" id="T0Z805"/>
<dbReference type="InterPro" id="IPR005498">
    <property type="entry name" value="T4SS_VirB10/TraB/TrbI"/>
</dbReference>
<evidence type="ECO:0000313" key="1">
    <source>
        <dbReference type="EMBL" id="EQD41118.1"/>
    </source>
</evidence>
<gene>
    <name evidence="1" type="ORF">B1B_14674</name>
</gene>
<dbReference type="Pfam" id="PF03743">
    <property type="entry name" value="TrbI"/>
    <property type="match status" value="1"/>
</dbReference>
<feature type="non-terminal residue" evidence="1">
    <location>
        <position position="1"/>
    </location>
</feature>
<sequence length="82" mass="8925">TLLGAAAELAVPGGQYGNSQSVLYASLQGLQGTTNQVGQEITRRNLDIQPTITIRPGYPVRVIVNKDLILRPYRAERDFSSP</sequence>
<organism evidence="1">
    <name type="scientific">mine drainage metagenome</name>
    <dbReference type="NCBI Taxonomy" id="410659"/>
    <lineage>
        <taxon>unclassified sequences</taxon>
        <taxon>metagenomes</taxon>
        <taxon>ecological metagenomes</taxon>
    </lineage>
</organism>
<dbReference type="EMBL" id="AUZY01009740">
    <property type="protein sequence ID" value="EQD41118.1"/>
    <property type="molecule type" value="Genomic_DNA"/>
</dbReference>
<accession>T0Z805</accession>
<reference evidence="1" key="2">
    <citation type="journal article" date="2014" name="ISME J.">
        <title>Microbial stratification in low pH oxic and suboxic macroscopic growths along an acid mine drainage.</title>
        <authorList>
            <person name="Mendez-Garcia C."/>
            <person name="Mesa V."/>
            <person name="Sprenger R.R."/>
            <person name="Richter M."/>
            <person name="Diez M.S."/>
            <person name="Solano J."/>
            <person name="Bargiela R."/>
            <person name="Golyshina O.V."/>
            <person name="Manteca A."/>
            <person name="Ramos J.L."/>
            <person name="Gallego J.R."/>
            <person name="Llorente I."/>
            <person name="Martins Dos Santos V.A."/>
            <person name="Jensen O.N."/>
            <person name="Pelaez A.I."/>
            <person name="Sanchez J."/>
            <person name="Ferrer M."/>
        </authorList>
    </citation>
    <scope>NUCLEOTIDE SEQUENCE</scope>
</reference>
<name>T0Z805_9ZZZZ</name>
<reference evidence="1" key="1">
    <citation type="submission" date="2013-08" db="EMBL/GenBank/DDBJ databases">
        <authorList>
            <person name="Mendez C."/>
            <person name="Richter M."/>
            <person name="Ferrer M."/>
            <person name="Sanchez J."/>
        </authorList>
    </citation>
    <scope>NUCLEOTIDE SEQUENCE</scope>
</reference>
<comment type="caution">
    <text evidence="1">The sequence shown here is derived from an EMBL/GenBank/DDBJ whole genome shotgun (WGS) entry which is preliminary data.</text>
</comment>
<protein>
    <submittedName>
        <fullName evidence="1">Bacterial conjugation TrbI-like protein</fullName>
    </submittedName>
</protein>